<dbReference type="EMBL" id="LAQT01000004">
    <property type="protein sequence ID" value="KPC53884.1"/>
    <property type="molecule type" value="Genomic_DNA"/>
</dbReference>
<name>A0A0N0GPN7_9NEIS</name>
<dbReference type="GO" id="GO:0003700">
    <property type="term" value="F:DNA-binding transcription factor activity"/>
    <property type="evidence" value="ECO:0007669"/>
    <property type="project" value="InterPro"/>
</dbReference>
<evidence type="ECO:0000313" key="7">
    <source>
        <dbReference type="Proteomes" id="UP000037939"/>
    </source>
</evidence>
<dbReference type="NCBIfam" id="TIGR03298">
    <property type="entry name" value="argP"/>
    <property type="match status" value="1"/>
</dbReference>
<dbReference type="NCBIfam" id="NF009888">
    <property type="entry name" value="PRK13348.1"/>
    <property type="match status" value="1"/>
</dbReference>
<dbReference type="PROSITE" id="PS50931">
    <property type="entry name" value="HTH_LYSR"/>
    <property type="match status" value="1"/>
</dbReference>
<dbReference type="AlphaFoldDB" id="A0A0N0GPN7"/>
<protein>
    <submittedName>
        <fullName evidence="6">Chromosome initiation inhibitor</fullName>
    </submittedName>
</protein>
<dbReference type="InterPro" id="IPR017685">
    <property type="entry name" value="ArgP"/>
</dbReference>
<proteinExistence type="inferred from homology"/>
<accession>A0A0N0GPN7</accession>
<reference evidence="6 7" key="1">
    <citation type="submission" date="2015-07" db="EMBL/GenBank/DDBJ databases">
        <title>Draft genome sequence of the Amantichitinum ursilacus IGB-41, a new chitin-degrading bacterium.</title>
        <authorList>
            <person name="Kirstahler P."/>
            <person name="Guenther M."/>
            <person name="Grumaz C."/>
            <person name="Rupp S."/>
            <person name="Zibek S."/>
            <person name="Sohn K."/>
        </authorList>
    </citation>
    <scope>NUCLEOTIDE SEQUENCE [LARGE SCALE GENOMIC DNA]</scope>
    <source>
        <strain evidence="6 7">IGB-41</strain>
    </source>
</reference>
<evidence type="ECO:0000259" key="5">
    <source>
        <dbReference type="PROSITE" id="PS50931"/>
    </source>
</evidence>
<dbReference type="InterPro" id="IPR005119">
    <property type="entry name" value="LysR_subst-bd"/>
</dbReference>
<dbReference type="InterPro" id="IPR050176">
    <property type="entry name" value="LTTR"/>
</dbReference>
<dbReference type="InterPro" id="IPR036388">
    <property type="entry name" value="WH-like_DNA-bd_sf"/>
</dbReference>
<sequence length="296" mass="31956">MNLDPKQTDALRAVIETGSFEQAAQALFVTPSAVSQRVRALEIALGSALLLRTRPVRATQTGQRLLQYLRRVALLQHDLDEELNQAGRAPLSISVAVNADTLATWFMPALGDLLSKEQLLLDLIVEDQEHTYALLESGMAIGCVSTQTKPMKGCVAEPLGAMRYCLVASPTFAQQWFAAGLTRASARNAPVVAQTHKDELHVSFLQKQLGLPAGSYPCHYVPGAEPQRSAILAGIGYGMLPESLIATALADGALVDLAAAHAVEVALFWHVWQVQSPRLEALSSQFVARARTLLAR</sequence>
<organism evidence="6 7">
    <name type="scientific">Amantichitinum ursilacus</name>
    <dbReference type="NCBI Taxonomy" id="857265"/>
    <lineage>
        <taxon>Bacteria</taxon>
        <taxon>Pseudomonadati</taxon>
        <taxon>Pseudomonadota</taxon>
        <taxon>Betaproteobacteria</taxon>
        <taxon>Neisseriales</taxon>
        <taxon>Chitinibacteraceae</taxon>
        <taxon>Amantichitinum</taxon>
    </lineage>
</organism>
<keyword evidence="3" id="KW-0238">DNA-binding</keyword>
<comment type="similarity">
    <text evidence="1">Belongs to the LysR transcriptional regulatory family.</text>
</comment>
<evidence type="ECO:0000256" key="3">
    <source>
        <dbReference type="ARBA" id="ARBA00023125"/>
    </source>
</evidence>
<dbReference type="PANTHER" id="PTHR30579">
    <property type="entry name" value="TRANSCRIPTIONAL REGULATOR"/>
    <property type="match status" value="1"/>
</dbReference>
<evidence type="ECO:0000256" key="2">
    <source>
        <dbReference type="ARBA" id="ARBA00023015"/>
    </source>
</evidence>
<gene>
    <name evidence="6" type="primary">iciA_1</name>
    <name evidence="6" type="ORF">WG78_07170</name>
</gene>
<dbReference type="PATRIC" id="fig|857265.3.peg.1473"/>
<dbReference type="Pfam" id="PF00126">
    <property type="entry name" value="HTH_1"/>
    <property type="match status" value="1"/>
</dbReference>
<dbReference type="OrthoDB" id="8675247at2"/>
<dbReference type="Pfam" id="PF03466">
    <property type="entry name" value="LysR_substrate"/>
    <property type="match status" value="1"/>
</dbReference>
<dbReference type="PANTHER" id="PTHR30579:SF2">
    <property type="entry name" value="HTH-TYPE TRANSCRIPTIONAL REGULATOR ARGP"/>
    <property type="match status" value="1"/>
</dbReference>
<dbReference type="Gene3D" id="3.40.190.290">
    <property type="match status" value="1"/>
</dbReference>
<dbReference type="RefSeq" id="WP_053937120.1">
    <property type="nucleotide sequence ID" value="NZ_LAQT01000004.1"/>
</dbReference>
<keyword evidence="4" id="KW-0804">Transcription</keyword>
<keyword evidence="7" id="KW-1185">Reference proteome</keyword>
<evidence type="ECO:0000256" key="1">
    <source>
        <dbReference type="ARBA" id="ARBA00009437"/>
    </source>
</evidence>
<dbReference type="SUPFAM" id="SSF53850">
    <property type="entry name" value="Periplasmic binding protein-like II"/>
    <property type="match status" value="1"/>
</dbReference>
<evidence type="ECO:0000313" key="6">
    <source>
        <dbReference type="EMBL" id="KPC53884.1"/>
    </source>
</evidence>
<comment type="caution">
    <text evidence="6">The sequence shown here is derived from an EMBL/GenBank/DDBJ whole genome shotgun (WGS) entry which is preliminary data.</text>
</comment>
<dbReference type="Gene3D" id="1.10.10.10">
    <property type="entry name" value="Winged helix-like DNA-binding domain superfamily/Winged helix DNA-binding domain"/>
    <property type="match status" value="1"/>
</dbReference>
<dbReference type="GO" id="GO:0003677">
    <property type="term" value="F:DNA binding"/>
    <property type="evidence" value="ECO:0007669"/>
    <property type="project" value="UniProtKB-KW"/>
</dbReference>
<dbReference type="InterPro" id="IPR036390">
    <property type="entry name" value="WH_DNA-bd_sf"/>
</dbReference>
<dbReference type="Proteomes" id="UP000037939">
    <property type="component" value="Unassembled WGS sequence"/>
</dbReference>
<dbReference type="SUPFAM" id="SSF46785">
    <property type="entry name" value="Winged helix' DNA-binding domain"/>
    <property type="match status" value="1"/>
</dbReference>
<keyword evidence="2" id="KW-0805">Transcription regulation</keyword>
<dbReference type="NCBIfam" id="NF002964">
    <property type="entry name" value="PRK03635.1"/>
    <property type="match status" value="1"/>
</dbReference>
<evidence type="ECO:0000256" key="4">
    <source>
        <dbReference type="ARBA" id="ARBA00023163"/>
    </source>
</evidence>
<feature type="domain" description="HTH lysR-type" evidence="5">
    <location>
        <begin position="3"/>
        <end position="59"/>
    </location>
</feature>
<dbReference type="InterPro" id="IPR000847">
    <property type="entry name" value="LysR_HTH_N"/>
</dbReference>
<dbReference type="STRING" id="857265.WG78_07170"/>